<dbReference type="Proteomes" id="UP001161247">
    <property type="component" value="Chromosome 6"/>
</dbReference>
<evidence type="ECO:0000313" key="2">
    <source>
        <dbReference type="Proteomes" id="UP001161247"/>
    </source>
</evidence>
<reference evidence="1" key="1">
    <citation type="submission" date="2023-03" db="EMBL/GenBank/DDBJ databases">
        <authorList>
            <person name="Julca I."/>
        </authorList>
    </citation>
    <scope>NUCLEOTIDE SEQUENCE</scope>
</reference>
<accession>A0AAV1DWG2</accession>
<proteinExistence type="predicted"/>
<dbReference type="EMBL" id="OX459123">
    <property type="protein sequence ID" value="CAI9111451.1"/>
    <property type="molecule type" value="Genomic_DNA"/>
</dbReference>
<keyword evidence="2" id="KW-1185">Reference proteome</keyword>
<protein>
    <submittedName>
        <fullName evidence="1">OLC1v1011673C1</fullName>
    </submittedName>
</protein>
<gene>
    <name evidence="1" type="ORF">OLC1_LOCUS18848</name>
</gene>
<name>A0AAV1DWG2_OLDCO</name>
<evidence type="ECO:0000313" key="1">
    <source>
        <dbReference type="EMBL" id="CAI9111451.1"/>
    </source>
</evidence>
<organism evidence="1 2">
    <name type="scientific">Oldenlandia corymbosa var. corymbosa</name>
    <dbReference type="NCBI Taxonomy" id="529605"/>
    <lineage>
        <taxon>Eukaryota</taxon>
        <taxon>Viridiplantae</taxon>
        <taxon>Streptophyta</taxon>
        <taxon>Embryophyta</taxon>
        <taxon>Tracheophyta</taxon>
        <taxon>Spermatophyta</taxon>
        <taxon>Magnoliopsida</taxon>
        <taxon>eudicotyledons</taxon>
        <taxon>Gunneridae</taxon>
        <taxon>Pentapetalae</taxon>
        <taxon>asterids</taxon>
        <taxon>lamiids</taxon>
        <taxon>Gentianales</taxon>
        <taxon>Rubiaceae</taxon>
        <taxon>Rubioideae</taxon>
        <taxon>Spermacoceae</taxon>
        <taxon>Hedyotis-Oldenlandia complex</taxon>
        <taxon>Oldenlandia</taxon>
    </lineage>
</organism>
<dbReference type="AlphaFoldDB" id="A0AAV1DWG2"/>
<sequence>MMVEEEEETLATLDSKLFDAVVLDQNDMFVKTLKDITRLHPGFKWTLCDDPFNMIFGFDAANCLKAVLDGETSGFLEFNGVNAAVPLYDSTEEEQLVPILHKAAKYGAFEITNLCFPGNEDQLNLRVDIDLDGLKGVQPLTLAVENVARY</sequence>